<dbReference type="NCBIfam" id="TIGR00482">
    <property type="entry name" value="nicotinate (nicotinamide) nucleotide adenylyltransferase"/>
    <property type="match status" value="1"/>
</dbReference>
<proteinExistence type="inferred from homology"/>
<dbReference type="NCBIfam" id="NF000840">
    <property type="entry name" value="PRK00071.1-3"/>
    <property type="match status" value="1"/>
</dbReference>
<dbReference type="InterPro" id="IPR005248">
    <property type="entry name" value="NadD/NMNAT"/>
</dbReference>
<keyword evidence="8 11" id="KW-0067">ATP-binding</keyword>
<comment type="catalytic activity">
    <reaction evidence="10 11">
        <text>nicotinate beta-D-ribonucleotide + ATP + H(+) = deamido-NAD(+) + diphosphate</text>
        <dbReference type="Rhea" id="RHEA:22860"/>
        <dbReference type="ChEBI" id="CHEBI:15378"/>
        <dbReference type="ChEBI" id="CHEBI:30616"/>
        <dbReference type="ChEBI" id="CHEBI:33019"/>
        <dbReference type="ChEBI" id="CHEBI:57502"/>
        <dbReference type="ChEBI" id="CHEBI:58437"/>
        <dbReference type="EC" id="2.7.7.18"/>
    </reaction>
</comment>
<dbReference type="GO" id="GO:0004515">
    <property type="term" value="F:nicotinate-nucleotide adenylyltransferase activity"/>
    <property type="evidence" value="ECO:0007669"/>
    <property type="project" value="UniProtKB-UniRule"/>
</dbReference>
<dbReference type="HAMAP" id="MF_00244">
    <property type="entry name" value="NaMN_adenylyltr"/>
    <property type="match status" value="1"/>
</dbReference>
<evidence type="ECO:0000256" key="10">
    <source>
        <dbReference type="ARBA" id="ARBA00048721"/>
    </source>
</evidence>
<evidence type="ECO:0000259" key="12">
    <source>
        <dbReference type="Pfam" id="PF01467"/>
    </source>
</evidence>
<evidence type="ECO:0000256" key="8">
    <source>
        <dbReference type="ARBA" id="ARBA00022840"/>
    </source>
</evidence>
<dbReference type="PANTHER" id="PTHR39321:SF3">
    <property type="entry name" value="PHOSPHOPANTETHEINE ADENYLYLTRANSFERASE"/>
    <property type="match status" value="1"/>
</dbReference>
<comment type="caution">
    <text evidence="13">The sequence shown here is derived from an EMBL/GenBank/DDBJ whole genome shotgun (WGS) entry which is preliminary data.</text>
</comment>
<comment type="pathway">
    <text evidence="2 11">Cofactor biosynthesis; NAD(+) biosynthesis; deamido-NAD(+) from nicotinate D-ribonucleotide: step 1/1.</text>
</comment>
<evidence type="ECO:0000256" key="2">
    <source>
        <dbReference type="ARBA" id="ARBA00005019"/>
    </source>
</evidence>
<evidence type="ECO:0000256" key="7">
    <source>
        <dbReference type="ARBA" id="ARBA00022741"/>
    </source>
</evidence>
<dbReference type="GO" id="GO:0009435">
    <property type="term" value="P:NAD+ biosynthetic process"/>
    <property type="evidence" value="ECO:0007669"/>
    <property type="project" value="UniProtKB-UniRule"/>
</dbReference>
<organism evidence="13 14">
    <name type="scientific">Granulicella aggregans</name>
    <dbReference type="NCBI Taxonomy" id="474949"/>
    <lineage>
        <taxon>Bacteria</taxon>
        <taxon>Pseudomonadati</taxon>
        <taxon>Acidobacteriota</taxon>
        <taxon>Terriglobia</taxon>
        <taxon>Terriglobales</taxon>
        <taxon>Acidobacteriaceae</taxon>
        <taxon>Granulicella</taxon>
    </lineage>
</organism>
<evidence type="ECO:0000256" key="4">
    <source>
        <dbReference type="ARBA" id="ARBA00022642"/>
    </source>
</evidence>
<keyword evidence="4 11" id="KW-0662">Pyridine nucleotide biosynthesis</keyword>
<dbReference type="Gene3D" id="3.40.50.620">
    <property type="entry name" value="HUPs"/>
    <property type="match status" value="1"/>
</dbReference>
<keyword evidence="9 11" id="KW-0520">NAD</keyword>
<evidence type="ECO:0000256" key="1">
    <source>
        <dbReference type="ARBA" id="ARBA00002324"/>
    </source>
</evidence>
<comment type="similarity">
    <text evidence="3 11">Belongs to the NadD family.</text>
</comment>
<dbReference type="InterPro" id="IPR014729">
    <property type="entry name" value="Rossmann-like_a/b/a_fold"/>
</dbReference>
<dbReference type="PANTHER" id="PTHR39321">
    <property type="entry name" value="NICOTINATE-NUCLEOTIDE ADENYLYLTRANSFERASE-RELATED"/>
    <property type="match status" value="1"/>
</dbReference>
<dbReference type="SUPFAM" id="SSF52374">
    <property type="entry name" value="Nucleotidylyl transferase"/>
    <property type="match status" value="1"/>
</dbReference>
<evidence type="ECO:0000256" key="5">
    <source>
        <dbReference type="ARBA" id="ARBA00022679"/>
    </source>
</evidence>
<comment type="function">
    <text evidence="1 11">Catalyzes the reversible adenylation of nicotinate mononucleotide (NaMN) to nicotinic acid adenine dinucleotide (NaAD).</text>
</comment>
<evidence type="ECO:0000256" key="3">
    <source>
        <dbReference type="ARBA" id="ARBA00009014"/>
    </source>
</evidence>
<gene>
    <name evidence="11" type="primary">nadD</name>
    <name evidence="13" type="ORF">HDF16_001868</name>
</gene>
<protein>
    <recommendedName>
        <fullName evidence="11">Probable nicotinate-nucleotide adenylyltransferase</fullName>
        <ecNumber evidence="11">2.7.7.18</ecNumber>
    </recommendedName>
    <alternativeName>
        <fullName evidence="11">Deamido-NAD(+) diphosphorylase</fullName>
    </alternativeName>
    <alternativeName>
        <fullName evidence="11">Deamido-NAD(+) pyrophosphorylase</fullName>
    </alternativeName>
    <alternativeName>
        <fullName evidence="11">Nicotinate mononucleotide adenylyltransferase</fullName>
        <shortName evidence="11">NaMN adenylyltransferase</shortName>
    </alternativeName>
</protein>
<dbReference type="EC" id="2.7.7.18" evidence="11"/>
<dbReference type="GO" id="GO:0005524">
    <property type="term" value="F:ATP binding"/>
    <property type="evidence" value="ECO:0007669"/>
    <property type="project" value="UniProtKB-KW"/>
</dbReference>
<dbReference type="CDD" id="cd02165">
    <property type="entry name" value="NMNAT"/>
    <property type="match status" value="1"/>
</dbReference>
<accession>A0A7W8E2R8</accession>
<feature type="domain" description="Cytidyltransferase-like" evidence="12">
    <location>
        <begin position="5"/>
        <end position="175"/>
    </location>
</feature>
<evidence type="ECO:0000313" key="13">
    <source>
        <dbReference type="EMBL" id="MBB5057183.1"/>
    </source>
</evidence>
<dbReference type="Proteomes" id="UP000540989">
    <property type="component" value="Unassembled WGS sequence"/>
</dbReference>
<evidence type="ECO:0000256" key="11">
    <source>
        <dbReference type="HAMAP-Rule" id="MF_00244"/>
    </source>
</evidence>
<sequence length="205" mass="22664">MRIALFGGTFDPPHRGHIAIAKAAANAFALDRVLFAPTGLQPLKLGRAPSPFETRLTLAKAACEEDPRFEATGIDAPHPDGSANYTVDTLTELARLYSADTLFNLVGADSFLNLRKWREPDRLLELAEWIAVSRPGYALMEEDLVPLRLSQGQRSRVHVLNGIAEDTSATDLRKRLREGDPCRDLLPNAVAAYVKRSNLYRNVVD</sequence>
<name>A0A7W8E2R8_9BACT</name>
<dbReference type="InterPro" id="IPR004821">
    <property type="entry name" value="Cyt_trans-like"/>
</dbReference>
<dbReference type="UniPathway" id="UPA00253">
    <property type="reaction ID" value="UER00332"/>
</dbReference>
<dbReference type="Pfam" id="PF01467">
    <property type="entry name" value="CTP_transf_like"/>
    <property type="match status" value="1"/>
</dbReference>
<keyword evidence="6 11" id="KW-0548">Nucleotidyltransferase</keyword>
<reference evidence="13 14" key="1">
    <citation type="submission" date="2020-08" db="EMBL/GenBank/DDBJ databases">
        <title>Genomic Encyclopedia of Type Strains, Phase IV (KMG-V): Genome sequencing to study the core and pangenomes of soil and plant-associated prokaryotes.</title>
        <authorList>
            <person name="Whitman W."/>
        </authorList>
    </citation>
    <scope>NUCLEOTIDE SEQUENCE [LARGE SCALE GENOMIC DNA]</scope>
    <source>
        <strain evidence="13 14">M8UP14</strain>
    </source>
</reference>
<evidence type="ECO:0000256" key="6">
    <source>
        <dbReference type="ARBA" id="ARBA00022695"/>
    </source>
</evidence>
<evidence type="ECO:0000256" key="9">
    <source>
        <dbReference type="ARBA" id="ARBA00023027"/>
    </source>
</evidence>
<keyword evidence="7 11" id="KW-0547">Nucleotide-binding</keyword>
<keyword evidence="5 11" id="KW-0808">Transferase</keyword>
<dbReference type="RefSeq" id="WP_184215736.1">
    <property type="nucleotide sequence ID" value="NZ_JACHIP010000002.1"/>
</dbReference>
<keyword evidence="14" id="KW-1185">Reference proteome</keyword>
<dbReference type="EMBL" id="JACHIP010000002">
    <property type="protein sequence ID" value="MBB5057183.1"/>
    <property type="molecule type" value="Genomic_DNA"/>
</dbReference>
<dbReference type="AlphaFoldDB" id="A0A7W8E2R8"/>
<evidence type="ECO:0000313" key="14">
    <source>
        <dbReference type="Proteomes" id="UP000540989"/>
    </source>
</evidence>